<dbReference type="GO" id="GO:0043171">
    <property type="term" value="P:peptide catabolic process"/>
    <property type="evidence" value="ECO:0007669"/>
    <property type="project" value="TreeGrafter"/>
</dbReference>
<dbReference type="InterPro" id="IPR045357">
    <property type="entry name" value="Aminopeptidase_N-like_N"/>
</dbReference>
<evidence type="ECO:0000256" key="18">
    <source>
        <dbReference type="PIRSR" id="PIRSR634016-4"/>
    </source>
</evidence>
<keyword evidence="7 19" id="KW-0645">Protease</keyword>
<dbReference type="GO" id="GO:0006508">
    <property type="term" value="P:proteolysis"/>
    <property type="evidence" value="ECO:0007669"/>
    <property type="project" value="UniProtKB-KW"/>
</dbReference>
<evidence type="ECO:0000256" key="14">
    <source>
        <dbReference type="ARBA" id="ARBA00023157"/>
    </source>
</evidence>
<evidence type="ECO:0000256" key="15">
    <source>
        <dbReference type="ARBA" id="ARBA00023180"/>
    </source>
</evidence>
<keyword evidence="6" id="KW-0449">Lipoprotein</keyword>
<feature type="site" description="Transition state stabilizer" evidence="18">
    <location>
        <position position="427"/>
    </location>
</feature>
<evidence type="ECO:0000256" key="2">
    <source>
        <dbReference type="ARBA" id="ARBA00004609"/>
    </source>
</evidence>
<keyword evidence="9" id="KW-0732">Signal</keyword>
<dbReference type="Pfam" id="PF11838">
    <property type="entry name" value="ERAP1_C"/>
    <property type="match status" value="1"/>
</dbReference>
<dbReference type="SUPFAM" id="SSF63737">
    <property type="entry name" value="Leukotriene A4 hydrolase N-terminal domain"/>
    <property type="match status" value="1"/>
</dbReference>
<dbReference type="GO" id="GO:0005886">
    <property type="term" value="C:plasma membrane"/>
    <property type="evidence" value="ECO:0007669"/>
    <property type="project" value="UniProtKB-SubCell"/>
</dbReference>
<dbReference type="GO" id="GO:0005737">
    <property type="term" value="C:cytoplasm"/>
    <property type="evidence" value="ECO:0007669"/>
    <property type="project" value="TreeGrafter"/>
</dbReference>
<evidence type="ECO:0000256" key="13">
    <source>
        <dbReference type="ARBA" id="ARBA00023136"/>
    </source>
</evidence>
<evidence type="ECO:0000256" key="12">
    <source>
        <dbReference type="ARBA" id="ARBA00023049"/>
    </source>
</evidence>
<keyword evidence="11 17" id="KW-0862">Zinc</keyword>
<dbReference type="EMBL" id="GDIQ01008361">
    <property type="protein sequence ID" value="JAN86376.1"/>
    <property type="molecule type" value="Transcribed_RNA"/>
</dbReference>
<feature type="binding site" evidence="17">
    <location>
        <position position="341"/>
    </location>
    <ligand>
        <name>Zn(2+)</name>
        <dbReference type="ChEBI" id="CHEBI:29105"/>
        <note>catalytic</note>
    </ligand>
</feature>
<comment type="subcellular location">
    <subcellularLocation>
        <location evidence="2">Cell membrane</location>
        <topology evidence="2">Lipid-anchor</topology>
        <topology evidence="2">GPI-anchor</topology>
    </subcellularLocation>
</comment>
<dbReference type="Gene3D" id="1.25.50.20">
    <property type="match status" value="1"/>
</dbReference>
<dbReference type="AlphaFoldDB" id="A0A0P5J755"/>
<dbReference type="InterPro" id="IPR042097">
    <property type="entry name" value="Aminopeptidase_N-like_N_sf"/>
</dbReference>
<protein>
    <recommendedName>
        <fullName evidence="19">Aminopeptidase</fullName>
        <ecNumber evidence="19">3.4.11.-</ecNumber>
    </recommendedName>
</protein>
<dbReference type="EC" id="3.4.11.-" evidence="19"/>
<evidence type="ECO:0000256" key="8">
    <source>
        <dbReference type="ARBA" id="ARBA00022723"/>
    </source>
</evidence>
<evidence type="ECO:0000256" key="11">
    <source>
        <dbReference type="ARBA" id="ARBA00022833"/>
    </source>
</evidence>
<name>A0A0P5J755_9CRUS</name>
<dbReference type="Gene3D" id="1.10.390.10">
    <property type="entry name" value="Neutral Protease Domain 2"/>
    <property type="match status" value="1"/>
</dbReference>
<keyword evidence="13" id="KW-0472">Membrane</keyword>
<dbReference type="SUPFAM" id="SSF55486">
    <property type="entry name" value="Metalloproteases ('zincins'), catalytic domain"/>
    <property type="match status" value="1"/>
</dbReference>
<evidence type="ECO:0000256" key="6">
    <source>
        <dbReference type="ARBA" id="ARBA00022622"/>
    </source>
</evidence>
<evidence type="ECO:0000256" key="1">
    <source>
        <dbReference type="ARBA" id="ARBA00000098"/>
    </source>
</evidence>
<dbReference type="Pfam" id="PF17900">
    <property type="entry name" value="Peptidase_M1_N"/>
    <property type="match status" value="1"/>
</dbReference>
<dbReference type="FunFam" id="1.25.50.20:FF:000001">
    <property type="entry name" value="Aminopeptidase"/>
    <property type="match status" value="1"/>
</dbReference>
<evidence type="ECO:0000256" key="7">
    <source>
        <dbReference type="ARBA" id="ARBA00022670"/>
    </source>
</evidence>
<dbReference type="InterPro" id="IPR050344">
    <property type="entry name" value="Peptidase_M1_aminopeptidases"/>
</dbReference>
<comment type="cofactor">
    <cofactor evidence="17 19">
        <name>Zn(2+)</name>
        <dbReference type="ChEBI" id="CHEBI:29105"/>
    </cofactor>
    <text evidence="17 19">Binds 1 zinc ion per subunit.</text>
</comment>
<dbReference type="InterPro" id="IPR034016">
    <property type="entry name" value="M1_APN-typ"/>
</dbReference>
<keyword evidence="14" id="KW-1015">Disulfide bond</keyword>
<dbReference type="FunFam" id="1.10.390.10:FF:000001">
    <property type="entry name" value="Aminopeptidase"/>
    <property type="match status" value="1"/>
</dbReference>
<dbReference type="InterPro" id="IPR001930">
    <property type="entry name" value="Peptidase_M1"/>
</dbReference>
<keyword evidence="15" id="KW-0325">Glycoprotein</keyword>
<dbReference type="GO" id="GO:0005615">
    <property type="term" value="C:extracellular space"/>
    <property type="evidence" value="ECO:0007669"/>
    <property type="project" value="TreeGrafter"/>
</dbReference>
<keyword evidence="5" id="KW-1003">Cell membrane</keyword>
<comment type="catalytic activity">
    <reaction evidence="1">
        <text>Release of an N-terminal amino acid, Xaa-|-Yaa- from a peptide, amide or arylamide. Xaa is preferably Ala, but may be most amino acids including Pro (slow action). When a terminal hydrophobic residue is followed by a prolyl residue, the two may be released as an intact Xaa-Pro dipeptide.</text>
        <dbReference type="EC" id="3.4.11.2"/>
    </reaction>
</comment>
<dbReference type="PANTHER" id="PTHR11533:SF294">
    <property type="entry name" value="THYROTROPIN-RELEASING HORMONE-DEGRADING ECTOENZYME"/>
    <property type="match status" value="1"/>
</dbReference>
<keyword evidence="8 17" id="KW-0479">Metal-binding</keyword>
<comment type="similarity">
    <text evidence="3 19">Belongs to the peptidase M1 family.</text>
</comment>
<evidence type="ECO:0000256" key="17">
    <source>
        <dbReference type="PIRSR" id="PIRSR634016-3"/>
    </source>
</evidence>
<feature type="binding site" evidence="17">
    <location>
        <position position="364"/>
    </location>
    <ligand>
        <name>Zn(2+)</name>
        <dbReference type="ChEBI" id="CHEBI:29105"/>
        <note>catalytic</note>
    </ligand>
</feature>
<dbReference type="GO" id="GO:0042277">
    <property type="term" value="F:peptide binding"/>
    <property type="evidence" value="ECO:0007669"/>
    <property type="project" value="TreeGrafter"/>
</dbReference>
<keyword evidence="4 19" id="KW-0031">Aminopeptidase</keyword>
<keyword evidence="12 19" id="KW-0482">Metalloprotease</keyword>
<dbReference type="FunFam" id="2.60.40.1730:FF:000022">
    <property type="entry name" value="Aminopeptidase"/>
    <property type="match status" value="1"/>
</dbReference>
<dbReference type="GO" id="GO:0008270">
    <property type="term" value="F:zinc ion binding"/>
    <property type="evidence" value="ECO:0007669"/>
    <property type="project" value="UniProtKB-UniRule"/>
</dbReference>
<accession>A0A0P5J755</accession>
<evidence type="ECO:0000256" key="3">
    <source>
        <dbReference type="ARBA" id="ARBA00010136"/>
    </source>
</evidence>
<reference evidence="20" key="1">
    <citation type="submission" date="2015-10" db="EMBL/GenBank/DDBJ databases">
        <title>EvidentialGene: Evidence-directed Construction of Complete mRNA Transcriptomes without Genomes.</title>
        <authorList>
            <person name="Gilbert D.G."/>
        </authorList>
    </citation>
    <scope>NUCLEOTIDE SEQUENCE</scope>
</reference>
<proteinExistence type="inferred from homology"/>
<dbReference type="Gene3D" id="2.60.40.1910">
    <property type="match status" value="1"/>
</dbReference>
<dbReference type="PRINTS" id="PR00756">
    <property type="entry name" value="ALADIPTASE"/>
</dbReference>
<dbReference type="OrthoDB" id="510539at2759"/>
<keyword evidence="10 19" id="KW-0378">Hydrolase</keyword>
<dbReference type="Pfam" id="PF01433">
    <property type="entry name" value="Peptidase_M1"/>
    <property type="match status" value="1"/>
</dbReference>
<organism evidence="20">
    <name type="scientific">Daphnia magna</name>
    <dbReference type="NCBI Taxonomy" id="35525"/>
    <lineage>
        <taxon>Eukaryota</taxon>
        <taxon>Metazoa</taxon>
        <taxon>Ecdysozoa</taxon>
        <taxon>Arthropoda</taxon>
        <taxon>Crustacea</taxon>
        <taxon>Branchiopoda</taxon>
        <taxon>Diplostraca</taxon>
        <taxon>Cladocera</taxon>
        <taxon>Anomopoda</taxon>
        <taxon>Daphniidae</taxon>
        <taxon>Daphnia</taxon>
    </lineage>
</organism>
<dbReference type="GO" id="GO:0016285">
    <property type="term" value="F:alanyl aminopeptidase activity"/>
    <property type="evidence" value="ECO:0007669"/>
    <property type="project" value="UniProtKB-EC"/>
</dbReference>
<evidence type="ECO:0000256" key="4">
    <source>
        <dbReference type="ARBA" id="ARBA00022438"/>
    </source>
</evidence>
<evidence type="ECO:0000256" key="10">
    <source>
        <dbReference type="ARBA" id="ARBA00022801"/>
    </source>
</evidence>
<evidence type="ECO:0000256" key="5">
    <source>
        <dbReference type="ARBA" id="ARBA00022475"/>
    </source>
</evidence>
<dbReference type="GO" id="GO:0070006">
    <property type="term" value="F:metalloaminopeptidase activity"/>
    <property type="evidence" value="ECO:0007669"/>
    <property type="project" value="TreeGrafter"/>
</dbReference>
<evidence type="ECO:0000256" key="19">
    <source>
        <dbReference type="RuleBase" id="RU364040"/>
    </source>
</evidence>
<evidence type="ECO:0000256" key="16">
    <source>
        <dbReference type="PIRSR" id="PIRSR634016-1"/>
    </source>
</evidence>
<dbReference type="Gene3D" id="2.60.40.1730">
    <property type="entry name" value="tricorn interacting facor f3 domain"/>
    <property type="match status" value="1"/>
</dbReference>
<dbReference type="FunFam" id="2.60.40.1910:FF:000008">
    <property type="entry name" value="Aminopeptidase"/>
    <property type="match status" value="1"/>
</dbReference>
<dbReference type="InterPro" id="IPR024571">
    <property type="entry name" value="ERAP1-like_C_dom"/>
</dbReference>
<dbReference type="InterPro" id="IPR014782">
    <property type="entry name" value="Peptidase_M1_dom"/>
</dbReference>
<dbReference type="InterPro" id="IPR027268">
    <property type="entry name" value="Peptidase_M4/M1_CTD_sf"/>
</dbReference>
<feature type="binding site" evidence="17">
    <location>
        <position position="345"/>
    </location>
    <ligand>
        <name>Zn(2+)</name>
        <dbReference type="ChEBI" id="CHEBI:29105"/>
        <note>catalytic</note>
    </ligand>
</feature>
<dbReference type="CDD" id="cd09601">
    <property type="entry name" value="M1_APN-Q_like"/>
    <property type="match status" value="1"/>
</dbReference>
<evidence type="ECO:0000313" key="20">
    <source>
        <dbReference type="EMBL" id="JAN86376.1"/>
    </source>
</evidence>
<keyword evidence="6" id="KW-0336">GPI-anchor</keyword>
<dbReference type="PANTHER" id="PTHR11533">
    <property type="entry name" value="PROTEASE M1 ZINC METALLOPROTEASE"/>
    <property type="match status" value="1"/>
</dbReference>
<dbReference type="GO" id="GO:0098552">
    <property type="term" value="C:side of membrane"/>
    <property type="evidence" value="ECO:0007669"/>
    <property type="project" value="UniProtKB-KW"/>
</dbReference>
<evidence type="ECO:0000256" key="9">
    <source>
        <dbReference type="ARBA" id="ARBA00022729"/>
    </source>
</evidence>
<feature type="active site" description="Proton acceptor" evidence="16">
    <location>
        <position position="342"/>
    </location>
</feature>
<sequence>MLFRLVLLIFTLVVIQGTAKQPRSIPKYTDWRLPHWVLPRHYKLRLLPFIEEGNFTIDGQVDILLECMEPTTMIVLHMAEIRIAKDEGLQVYDLIESRRVPIQSYIEDKTRQLLVIGTKNETLQVGKYYKLSIRFVSQLNDKLNGFYRASYTENGIKKYIATTQFSPTDARRAFPCYDEPGMKAVFQITLGRQKSRIAHSNMPLKRTYQNEDLPDYVWDEFQKTLPMSTYILAFIVSEFEGLDSPEIDLQDRTTFRTWTMPSAGKQTEYARILGPRVLRYFENYFNISFPLPKIDMFAIPDFAVSAMENWGLITYRETALLHDPLRSSAADKQKLSSVLTHEIVHQWFGNLVTMEFWSDLWLKEGFANYLMYVGLDVVEPSLQMGQQFTVQETQKVFAVDSLLSSHAMSMPVKKRNEINGLFDSIPYAKGPAVIRMFAGFLGHKKFQQGLTSYLNNKKYQSAVDDDLWKAMSNQSIDALDLPADIRTIMTSWSLQTGYPIVTVRRNYDLQTAIVTQERFYLLASRNSSEFPLWWIPLTYTTDFNTTFQAWILGTEDGIELELPSAPTDWVIFNVDQIGYYRVNYDEINWKLITQQLLKDHRAISTFSRSQLLDDSLNIARTGSLPYYVAFELSRYLRSERDYAPWFSAFKSFNYLDRMLYQTASKNKLREYVKWLLLPTYEQIGFDERKGDSHLVISNRNQLISWACRLGVAECVNNATVLYKSWMAQPDNNNWVKPNYKRAVACAAIANSGDEEWDFALERYLSTDLSSEKEMLLYALSCSSSPEALNTLLEWALDANSGIRRQDSATVFGSVSENPIGSSMVFDFVLFHWDKMVKEFPSLAVLGRLVDTISQTLDTETHLENLVTLSEGGRGDLGTSTRAVQQALERTRINLEWKKRRFQTVTKLLDSWSRVQTFSLT</sequence>